<feature type="domain" description="Glucose/Sorbosone dehydrogenase" evidence="3">
    <location>
        <begin position="77"/>
        <end position="366"/>
    </location>
</feature>
<organism evidence="4 5">
    <name type="scientific">Microlunatus phosphovorus (strain ATCC 700054 / DSM 10555 / JCM 9379 / NBRC 101784 / NCIMB 13414 / VKM Ac-1990 / NM-1)</name>
    <dbReference type="NCBI Taxonomy" id="1032480"/>
    <lineage>
        <taxon>Bacteria</taxon>
        <taxon>Bacillati</taxon>
        <taxon>Actinomycetota</taxon>
        <taxon>Actinomycetes</taxon>
        <taxon>Propionibacteriales</taxon>
        <taxon>Propionibacteriaceae</taxon>
        <taxon>Microlunatus</taxon>
    </lineage>
</organism>
<reference evidence="4 5" key="1">
    <citation type="submission" date="2011-05" db="EMBL/GenBank/DDBJ databases">
        <title>Whole genome sequence of Microlunatus phosphovorus NM-1.</title>
        <authorList>
            <person name="Hosoyama A."/>
            <person name="Sasaki K."/>
            <person name="Harada T."/>
            <person name="Igarashi R."/>
            <person name="Kawakoshi A."/>
            <person name="Sasagawa M."/>
            <person name="Fukada J."/>
            <person name="Nakamura S."/>
            <person name="Katano Y."/>
            <person name="Hanada S."/>
            <person name="Kamagata Y."/>
            <person name="Nakamura N."/>
            <person name="Yamazaki S."/>
            <person name="Fujita N."/>
        </authorList>
    </citation>
    <scope>NUCLEOTIDE SEQUENCE [LARGE SCALE GENOMIC DNA]</scope>
    <source>
        <strain evidence="5">ATCC 700054 / DSM 10555 / JCM 9379 / NBRC 101784 / NCIMB 13414 / VKM Ac-1990 / NM-1</strain>
    </source>
</reference>
<dbReference type="OrthoDB" id="9770043at2"/>
<dbReference type="SUPFAM" id="SSF50952">
    <property type="entry name" value="Soluble quinoprotein glucose dehydrogenase"/>
    <property type="match status" value="1"/>
</dbReference>
<dbReference type="eggNOG" id="COG2133">
    <property type="taxonomic scope" value="Bacteria"/>
</dbReference>
<gene>
    <name evidence="4" type="ordered locus">MLP_48830</name>
</gene>
<evidence type="ECO:0000313" key="5">
    <source>
        <dbReference type="Proteomes" id="UP000007947"/>
    </source>
</evidence>
<evidence type="ECO:0000256" key="1">
    <source>
        <dbReference type="SAM" id="MobiDB-lite"/>
    </source>
</evidence>
<sequence>MITSPRLSALGLARRGLVAATVAVLLAGCAGQPPAAGPESAPPSTSGPKTPVPSGAAPTVLTDEPGKFRVVATGLGVPWDLAMLPGGDALVTLRDRAEVVLIAPGEVPTVVARIDDARPEGEGGLMGIALSPDFVDDQFVYLYFTADQDNRVVRYKYANGSLTSAEPILSGIPRASNHNGGRIRFGPDQMLYVTTGDNHAKPAYNAQNTQTLDGKILRVTPSGKAPEDNPFENEVWSYGHRNVQGIGWDAKGRMYASEFGSGEFDELNLIKKGGNYGWPEAEGRSDNPDFIEPLLTWSTDDASPSGIAVMPNGTVFLASLRGERLWRARWDGDRMTDDVYFDGVGRLRAVEVVGDELWLLTNNTSGGDPAKDDDRLIAIGAS</sequence>
<feature type="compositionally biased region" description="Low complexity" evidence="1">
    <location>
        <begin position="33"/>
        <end position="48"/>
    </location>
</feature>
<dbReference type="Gene3D" id="2.120.10.30">
    <property type="entry name" value="TolB, C-terminal domain"/>
    <property type="match status" value="1"/>
</dbReference>
<dbReference type="InterPro" id="IPR011042">
    <property type="entry name" value="6-blade_b-propeller_TolB-like"/>
</dbReference>
<dbReference type="InterPro" id="IPR012938">
    <property type="entry name" value="Glc/Sorbosone_DH"/>
</dbReference>
<evidence type="ECO:0000256" key="2">
    <source>
        <dbReference type="SAM" id="SignalP"/>
    </source>
</evidence>
<keyword evidence="5" id="KW-1185">Reference proteome</keyword>
<dbReference type="EMBL" id="AP012204">
    <property type="protein sequence ID" value="BAK37897.1"/>
    <property type="molecule type" value="Genomic_DNA"/>
</dbReference>
<evidence type="ECO:0000313" key="4">
    <source>
        <dbReference type="EMBL" id="BAK37897.1"/>
    </source>
</evidence>
<evidence type="ECO:0000259" key="3">
    <source>
        <dbReference type="Pfam" id="PF07995"/>
    </source>
</evidence>
<feature type="region of interest" description="Disordered" evidence="1">
    <location>
        <begin position="33"/>
        <end position="59"/>
    </location>
</feature>
<dbReference type="HOGENOM" id="CLU_012253_0_0_11"/>
<feature type="chain" id="PRO_5003330776" evidence="2">
    <location>
        <begin position="36"/>
        <end position="382"/>
    </location>
</feature>
<dbReference type="PANTHER" id="PTHR19328:SF13">
    <property type="entry name" value="HIPL1 PROTEIN"/>
    <property type="match status" value="1"/>
</dbReference>
<dbReference type="Pfam" id="PF07995">
    <property type="entry name" value="GSDH"/>
    <property type="match status" value="1"/>
</dbReference>
<dbReference type="PANTHER" id="PTHR19328">
    <property type="entry name" value="HEDGEHOG-INTERACTING PROTEIN"/>
    <property type="match status" value="1"/>
</dbReference>
<accession>F5XFW3</accession>
<proteinExistence type="predicted"/>
<dbReference type="InterPro" id="IPR011041">
    <property type="entry name" value="Quinoprot_gluc/sorb_DH_b-prop"/>
</dbReference>
<feature type="signal peptide" evidence="2">
    <location>
        <begin position="1"/>
        <end position="35"/>
    </location>
</feature>
<dbReference type="AlphaFoldDB" id="F5XFW3"/>
<protein>
    <submittedName>
        <fullName evidence="4">Putative dehydrogenase</fullName>
    </submittedName>
</protein>
<dbReference type="Proteomes" id="UP000007947">
    <property type="component" value="Chromosome"/>
</dbReference>
<name>F5XFW3_MICPN</name>
<dbReference type="STRING" id="1032480.MLP_48830"/>
<keyword evidence="2" id="KW-0732">Signal</keyword>
<dbReference type="PROSITE" id="PS51257">
    <property type="entry name" value="PROKAR_LIPOPROTEIN"/>
    <property type="match status" value="1"/>
</dbReference>
<dbReference type="KEGG" id="mph:MLP_48830"/>